<dbReference type="InterPro" id="IPR026791">
    <property type="entry name" value="DOCK"/>
</dbReference>
<feature type="domain" description="Dedicator of cytokinesis C/D N-terminal" evidence="1">
    <location>
        <begin position="55"/>
        <end position="150"/>
    </location>
</feature>
<accession>A0ABV0TTR2</accession>
<evidence type="ECO:0000259" key="1">
    <source>
        <dbReference type="Pfam" id="PF11878"/>
    </source>
</evidence>
<dbReference type="Proteomes" id="UP001482620">
    <property type="component" value="Unassembled WGS sequence"/>
</dbReference>
<dbReference type="PANTHER" id="PTHR23317:SF77">
    <property type="entry name" value="DEDICATOR OF CYTOKINESIS PROTEIN 9"/>
    <property type="match status" value="1"/>
</dbReference>
<evidence type="ECO:0000313" key="2">
    <source>
        <dbReference type="EMBL" id="MEQ2235273.1"/>
    </source>
</evidence>
<dbReference type="Pfam" id="PF11878">
    <property type="entry name" value="DOCK_C-D_N"/>
    <property type="match status" value="1"/>
</dbReference>
<gene>
    <name evidence="2" type="ORF">ILYODFUR_000690</name>
</gene>
<dbReference type="PANTHER" id="PTHR23317">
    <property type="entry name" value="DEDICATOR OF CYTOKINESIS DOCK"/>
    <property type="match status" value="1"/>
</dbReference>
<proteinExistence type="predicted"/>
<sequence>MGCTTSVVLLRSILERSCSYVKGSVELGALEEEEETHSLWGSHPWIPTTTLVKPKIIEPLDYENVLLQRKTQIISDVLRDMLQFPTDDFQISTLGRQGRTLHSTVPEAAEKEASSLFVQECIKTYKSDWHVVNYKYEEYSGDFRQLPHCLSSVKLDGERL</sequence>
<dbReference type="InterPro" id="IPR021816">
    <property type="entry name" value="DOCK_C/D_N"/>
</dbReference>
<protein>
    <recommendedName>
        <fullName evidence="1">Dedicator of cytokinesis C/D N-terminal domain-containing protein</fullName>
    </recommendedName>
</protein>
<dbReference type="EMBL" id="JAHRIQ010046369">
    <property type="protein sequence ID" value="MEQ2235273.1"/>
    <property type="molecule type" value="Genomic_DNA"/>
</dbReference>
<evidence type="ECO:0000313" key="3">
    <source>
        <dbReference type="Proteomes" id="UP001482620"/>
    </source>
</evidence>
<keyword evidence="3" id="KW-1185">Reference proteome</keyword>
<reference evidence="2 3" key="1">
    <citation type="submission" date="2021-06" db="EMBL/GenBank/DDBJ databases">
        <authorList>
            <person name="Palmer J.M."/>
        </authorList>
    </citation>
    <scope>NUCLEOTIDE SEQUENCE [LARGE SCALE GENOMIC DNA]</scope>
    <source>
        <strain evidence="3">if_2019</strain>
        <tissue evidence="2">Muscle</tissue>
    </source>
</reference>
<name>A0ABV0TTR2_9TELE</name>
<organism evidence="2 3">
    <name type="scientific">Ilyodon furcidens</name>
    <name type="common">goldbreast splitfin</name>
    <dbReference type="NCBI Taxonomy" id="33524"/>
    <lineage>
        <taxon>Eukaryota</taxon>
        <taxon>Metazoa</taxon>
        <taxon>Chordata</taxon>
        <taxon>Craniata</taxon>
        <taxon>Vertebrata</taxon>
        <taxon>Euteleostomi</taxon>
        <taxon>Actinopterygii</taxon>
        <taxon>Neopterygii</taxon>
        <taxon>Teleostei</taxon>
        <taxon>Neoteleostei</taxon>
        <taxon>Acanthomorphata</taxon>
        <taxon>Ovalentaria</taxon>
        <taxon>Atherinomorphae</taxon>
        <taxon>Cyprinodontiformes</taxon>
        <taxon>Goodeidae</taxon>
        <taxon>Ilyodon</taxon>
    </lineage>
</organism>
<comment type="caution">
    <text evidence="2">The sequence shown here is derived from an EMBL/GenBank/DDBJ whole genome shotgun (WGS) entry which is preliminary data.</text>
</comment>